<dbReference type="AlphaFoldDB" id="A0ABD3THA4"/>
<accession>A0ABD3THA4</accession>
<proteinExistence type="predicted"/>
<name>A0ABD3THA4_SINWO</name>
<evidence type="ECO:0008006" key="3">
    <source>
        <dbReference type="Google" id="ProtNLM"/>
    </source>
</evidence>
<gene>
    <name evidence="1" type="ORF">ACJMK2_021854</name>
</gene>
<comment type="caution">
    <text evidence="1">The sequence shown here is derived from an EMBL/GenBank/DDBJ whole genome shotgun (WGS) entry which is preliminary data.</text>
</comment>
<dbReference type="Proteomes" id="UP001634394">
    <property type="component" value="Unassembled WGS sequence"/>
</dbReference>
<sequence length="106" mass="12385">MSLHSWLSFLDKIKSVFSIITDYSTYMAICIDALLEKSKLEQLEVKHFLPYKLPVSPCDLIVRSMTITSTNRRGKCQVKCLHFLHIRLELSILRRFGEAKNEPRNE</sequence>
<evidence type="ECO:0000313" key="1">
    <source>
        <dbReference type="EMBL" id="KAL3836421.1"/>
    </source>
</evidence>
<protein>
    <recommendedName>
        <fullName evidence="3">Maturase K</fullName>
    </recommendedName>
</protein>
<evidence type="ECO:0000313" key="2">
    <source>
        <dbReference type="Proteomes" id="UP001634394"/>
    </source>
</evidence>
<dbReference type="EMBL" id="JBJQND010000018">
    <property type="protein sequence ID" value="KAL3836421.1"/>
    <property type="molecule type" value="Genomic_DNA"/>
</dbReference>
<organism evidence="1 2">
    <name type="scientific">Sinanodonta woodiana</name>
    <name type="common">Chinese pond mussel</name>
    <name type="synonym">Anodonta woodiana</name>
    <dbReference type="NCBI Taxonomy" id="1069815"/>
    <lineage>
        <taxon>Eukaryota</taxon>
        <taxon>Metazoa</taxon>
        <taxon>Spiralia</taxon>
        <taxon>Lophotrochozoa</taxon>
        <taxon>Mollusca</taxon>
        <taxon>Bivalvia</taxon>
        <taxon>Autobranchia</taxon>
        <taxon>Heteroconchia</taxon>
        <taxon>Palaeoheterodonta</taxon>
        <taxon>Unionida</taxon>
        <taxon>Unionoidea</taxon>
        <taxon>Unionidae</taxon>
        <taxon>Unioninae</taxon>
        <taxon>Sinanodonta</taxon>
    </lineage>
</organism>
<keyword evidence="2" id="KW-1185">Reference proteome</keyword>
<reference evidence="1 2" key="1">
    <citation type="submission" date="2024-11" db="EMBL/GenBank/DDBJ databases">
        <title>Chromosome-level genome assembly of the freshwater bivalve Anodonta woodiana.</title>
        <authorList>
            <person name="Chen X."/>
        </authorList>
    </citation>
    <scope>NUCLEOTIDE SEQUENCE [LARGE SCALE GENOMIC DNA]</scope>
    <source>
        <strain evidence="1">MN2024</strain>
        <tissue evidence="1">Gills</tissue>
    </source>
</reference>